<comment type="caution">
    <text evidence="1">The sequence shown here is derived from an EMBL/GenBank/DDBJ whole genome shotgun (WGS) entry which is preliminary data.</text>
</comment>
<reference evidence="1 2" key="1">
    <citation type="submission" date="2020-08" db="EMBL/GenBank/DDBJ databases">
        <title>Bridging the membrane lipid divide: bacteria of the FCB group superphylum have the potential to synthesize archaeal ether lipids.</title>
        <authorList>
            <person name="Villanueva L."/>
            <person name="Von Meijenfeldt F.A.B."/>
            <person name="Westbye A.B."/>
            <person name="Yadav S."/>
            <person name="Hopmans E.C."/>
            <person name="Dutilh B.E."/>
            <person name="Sinninghe Damste J.S."/>
        </authorList>
    </citation>
    <scope>NUCLEOTIDE SEQUENCE [LARGE SCALE GENOMIC DNA]</scope>
    <source>
        <strain evidence="1">NIOZ-UU27</strain>
    </source>
</reference>
<proteinExistence type="predicted"/>
<dbReference type="EMBL" id="JACNJD010000245">
    <property type="protein sequence ID" value="MBC8177936.1"/>
    <property type="molecule type" value="Genomic_DNA"/>
</dbReference>
<dbReference type="Proteomes" id="UP000650524">
    <property type="component" value="Unassembled WGS sequence"/>
</dbReference>
<gene>
    <name evidence="1" type="ORF">H8E19_11080</name>
</gene>
<dbReference type="AlphaFoldDB" id="A0A8J6T945"/>
<evidence type="ECO:0008006" key="3">
    <source>
        <dbReference type="Google" id="ProtNLM"/>
    </source>
</evidence>
<name>A0A8J6T945_9DELT</name>
<evidence type="ECO:0000313" key="1">
    <source>
        <dbReference type="EMBL" id="MBC8177936.1"/>
    </source>
</evidence>
<feature type="non-terminal residue" evidence="1">
    <location>
        <position position="1"/>
    </location>
</feature>
<organism evidence="1 2">
    <name type="scientific">Candidatus Desulfacyla euxinica</name>
    <dbReference type="NCBI Taxonomy" id="2841693"/>
    <lineage>
        <taxon>Bacteria</taxon>
        <taxon>Deltaproteobacteria</taxon>
        <taxon>Candidatus Desulfacyla</taxon>
    </lineage>
</organism>
<evidence type="ECO:0000313" key="2">
    <source>
        <dbReference type="Proteomes" id="UP000650524"/>
    </source>
</evidence>
<sequence>MVEDIKTGTHIFSRGIPNIKLVKTRNNQLLLFDGHHSMLAYMAAGRIYLEEIPHMIIFDKEKGYVEDKDIIVFYGEHAADIEDYNWKEKAINWQAAKDRQLSKRVQKNMGQLFCSIKKRMDFA</sequence>
<accession>A0A8J6T945</accession>
<protein>
    <recommendedName>
        <fullName evidence="3">ParB/Sulfiredoxin domain-containing protein</fullName>
    </recommendedName>
</protein>